<evidence type="ECO:0000313" key="3">
    <source>
        <dbReference type="EMBL" id="KAK3260915.1"/>
    </source>
</evidence>
<accession>A0AAE0KUF4</accession>
<dbReference type="GO" id="GO:0005096">
    <property type="term" value="F:GTPase activator activity"/>
    <property type="evidence" value="ECO:0007669"/>
    <property type="project" value="UniProtKB-KW"/>
</dbReference>
<dbReference type="PROSITE" id="PS50238">
    <property type="entry name" value="RHOGAP"/>
    <property type="match status" value="1"/>
</dbReference>
<dbReference type="CDD" id="cd00159">
    <property type="entry name" value="RhoGAP"/>
    <property type="match status" value="1"/>
</dbReference>
<comment type="caution">
    <text evidence="3">The sequence shown here is derived from an EMBL/GenBank/DDBJ whole genome shotgun (WGS) entry which is preliminary data.</text>
</comment>
<name>A0AAE0KUF4_9CHLO</name>
<dbReference type="Gene3D" id="1.10.555.10">
    <property type="entry name" value="Rho GTPase activation protein"/>
    <property type="match status" value="1"/>
</dbReference>
<evidence type="ECO:0000313" key="4">
    <source>
        <dbReference type="Proteomes" id="UP001190700"/>
    </source>
</evidence>
<evidence type="ECO:0000256" key="1">
    <source>
        <dbReference type="ARBA" id="ARBA00022468"/>
    </source>
</evidence>
<gene>
    <name evidence="3" type="ORF">CYMTET_30149</name>
</gene>
<dbReference type="EMBL" id="LGRX02017319">
    <property type="protein sequence ID" value="KAK3260915.1"/>
    <property type="molecule type" value="Genomic_DNA"/>
</dbReference>
<keyword evidence="4" id="KW-1185">Reference proteome</keyword>
<dbReference type="Pfam" id="PF00620">
    <property type="entry name" value="RhoGAP"/>
    <property type="match status" value="1"/>
</dbReference>
<evidence type="ECO:0000259" key="2">
    <source>
        <dbReference type="PROSITE" id="PS50238"/>
    </source>
</evidence>
<dbReference type="SMART" id="SM00324">
    <property type="entry name" value="RhoGAP"/>
    <property type="match status" value="1"/>
</dbReference>
<dbReference type="InterPro" id="IPR036936">
    <property type="entry name" value="CRIB_dom_sf"/>
</dbReference>
<dbReference type="InterPro" id="IPR008936">
    <property type="entry name" value="Rho_GTPase_activation_prot"/>
</dbReference>
<dbReference type="InterPro" id="IPR000198">
    <property type="entry name" value="RhoGAP_dom"/>
</dbReference>
<dbReference type="InterPro" id="IPR044785">
    <property type="entry name" value="RopGAP1-5"/>
</dbReference>
<dbReference type="PANTHER" id="PTHR23177">
    <property type="entry name" value="MKIAA1688 PROTEIN"/>
    <property type="match status" value="1"/>
</dbReference>
<feature type="domain" description="Rho-GAP" evidence="2">
    <location>
        <begin position="156"/>
        <end position="348"/>
    </location>
</feature>
<feature type="non-terminal residue" evidence="3">
    <location>
        <position position="1"/>
    </location>
</feature>
<organism evidence="3 4">
    <name type="scientific">Cymbomonas tetramitiformis</name>
    <dbReference type="NCBI Taxonomy" id="36881"/>
    <lineage>
        <taxon>Eukaryota</taxon>
        <taxon>Viridiplantae</taxon>
        <taxon>Chlorophyta</taxon>
        <taxon>Pyramimonadophyceae</taxon>
        <taxon>Pyramimonadales</taxon>
        <taxon>Pyramimonadaceae</taxon>
        <taxon>Cymbomonas</taxon>
    </lineage>
</organism>
<proteinExistence type="predicted"/>
<keyword evidence="1" id="KW-0343">GTPase activation</keyword>
<dbReference type="GO" id="GO:0007165">
    <property type="term" value="P:signal transduction"/>
    <property type="evidence" value="ECO:0007669"/>
    <property type="project" value="InterPro"/>
</dbReference>
<dbReference type="SUPFAM" id="SSF48350">
    <property type="entry name" value="GTPase activation domain, GAP"/>
    <property type="match status" value="1"/>
</dbReference>
<dbReference type="Proteomes" id="UP001190700">
    <property type="component" value="Unassembled WGS sequence"/>
</dbReference>
<sequence>CALRARFSPVWYRQVRPACLLLAGVVSAGAPCVRDFLPVWYRQVRPTCPLLAGVVSAGVPCVRGLSPVWYRQVCPVCAASRRCGIGMCALHPRVCPAFFKSVGMCGKWALGCFSPTEAKHMAHVEFSSYEGFTGLPDDWEDTGISAPGVSKRVFAVPISKLRLVPYTGTLFGTQAGIPRVLITLRHALKKWRAAEVVYIFRSCAEETECRKVMEELDAGEVMAGFGKPPSMTSVHTAAGLLTRWYRQMPVCILDAVSLEEIAVCSSADAAATLAMRLPDQERALLEWLIDILAEVAAASDINKMTPKNLGLVVAPSLKRNGDPIQMLLSAGKIAEMVAFLIEMRLAMTEDTSHTESQ</sequence>
<dbReference type="AlphaFoldDB" id="A0AAE0KUF4"/>
<protein>
    <recommendedName>
        <fullName evidence="2">Rho-GAP domain-containing protein</fullName>
    </recommendedName>
</protein>
<reference evidence="3 4" key="1">
    <citation type="journal article" date="2015" name="Genome Biol. Evol.">
        <title>Comparative Genomics of a Bacterivorous Green Alga Reveals Evolutionary Causalities and Consequences of Phago-Mixotrophic Mode of Nutrition.</title>
        <authorList>
            <person name="Burns J.A."/>
            <person name="Paasch A."/>
            <person name="Narechania A."/>
            <person name="Kim E."/>
        </authorList>
    </citation>
    <scope>NUCLEOTIDE SEQUENCE [LARGE SCALE GENOMIC DNA]</scope>
    <source>
        <strain evidence="3 4">PLY_AMNH</strain>
    </source>
</reference>
<dbReference type="Gene3D" id="3.90.810.10">
    <property type="entry name" value="CRIB domain"/>
    <property type="match status" value="1"/>
</dbReference>